<feature type="binding site" evidence="7">
    <location>
        <begin position="122"/>
        <end position="132"/>
    </location>
    <ligand>
        <name>ATP</name>
        <dbReference type="ChEBI" id="CHEBI:30616"/>
    </ligand>
</feature>
<dbReference type="GO" id="GO:0005524">
    <property type="term" value="F:ATP binding"/>
    <property type="evidence" value="ECO:0007669"/>
    <property type="project" value="UniProtKB-UniRule"/>
</dbReference>
<evidence type="ECO:0000256" key="8">
    <source>
        <dbReference type="SAM" id="MobiDB-lite"/>
    </source>
</evidence>
<organism evidence="11 12">
    <name type="scientific">Elioraea tepida</name>
    <dbReference type="NCBI Taxonomy" id="2843330"/>
    <lineage>
        <taxon>Bacteria</taxon>
        <taxon>Pseudomonadati</taxon>
        <taxon>Pseudomonadota</taxon>
        <taxon>Alphaproteobacteria</taxon>
        <taxon>Acetobacterales</taxon>
        <taxon>Elioraeaceae</taxon>
        <taxon>Elioraea</taxon>
    </lineage>
</organism>
<feature type="domain" description="GHMP kinase C-terminal" evidence="10">
    <location>
        <begin position="234"/>
        <end position="296"/>
    </location>
</feature>
<dbReference type="NCBIfam" id="NF011202">
    <property type="entry name" value="PRK14608.1"/>
    <property type="match status" value="1"/>
</dbReference>
<evidence type="ECO:0000256" key="4">
    <source>
        <dbReference type="ARBA" id="ARBA00022741"/>
    </source>
</evidence>
<dbReference type="PANTHER" id="PTHR43527:SF2">
    <property type="entry name" value="4-DIPHOSPHOCYTIDYL-2-C-METHYL-D-ERYTHRITOL KINASE, CHLOROPLASTIC"/>
    <property type="match status" value="1"/>
</dbReference>
<keyword evidence="7 11" id="KW-0808">Transferase</keyword>
<feature type="compositionally biased region" description="Basic residues" evidence="8">
    <location>
        <begin position="8"/>
        <end position="24"/>
    </location>
</feature>
<dbReference type="InterPro" id="IPR006204">
    <property type="entry name" value="GHMP_kinase_N_dom"/>
</dbReference>
<dbReference type="HAMAP" id="MF_00061">
    <property type="entry name" value="IspE"/>
    <property type="match status" value="1"/>
</dbReference>
<dbReference type="AlphaFoldDB" id="A0A975U1N2"/>
<keyword evidence="7" id="KW-0067">ATP-binding</keyword>
<name>A0A975U1N2_9PROT</name>
<dbReference type="InterPro" id="IPR004424">
    <property type="entry name" value="IspE"/>
</dbReference>
<evidence type="ECO:0000256" key="6">
    <source>
        <dbReference type="ARBA" id="ARBA00032554"/>
    </source>
</evidence>
<dbReference type="GO" id="GO:0016114">
    <property type="term" value="P:terpenoid biosynthetic process"/>
    <property type="evidence" value="ECO:0007669"/>
    <property type="project" value="UniProtKB-UniRule"/>
</dbReference>
<evidence type="ECO:0000259" key="9">
    <source>
        <dbReference type="Pfam" id="PF00288"/>
    </source>
</evidence>
<dbReference type="EMBL" id="CP076448">
    <property type="protein sequence ID" value="QXM24751.1"/>
    <property type="molecule type" value="Genomic_DNA"/>
</dbReference>
<dbReference type="NCBIfam" id="TIGR00154">
    <property type="entry name" value="ispE"/>
    <property type="match status" value="1"/>
</dbReference>
<evidence type="ECO:0000256" key="2">
    <source>
        <dbReference type="ARBA" id="ARBA00012052"/>
    </source>
</evidence>
<feature type="domain" description="GHMP kinase N-terminal" evidence="9">
    <location>
        <begin position="97"/>
        <end position="162"/>
    </location>
</feature>
<comment type="catalytic activity">
    <reaction evidence="7">
        <text>4-CDP-2-C-methyl-D-erythritol + ATP = 4-CDP-2-C-methyl-D-erythritol 2-phosphate + ADP + H(+)</text>
        <dbReference type="Rhea" id="RHEA:18437"/>
        <dbReference type="ChEBI" id="CHEBI:15378"/>
        <dbReference type="ChEBI" id="CHEBI:30616"/>
        <dbReference type="ChEBI" id="CHEBI:57823"/>
        <dbReference type="ChEBI" id="CHEBI:57919"/>
        <dbReference type="ChEBI" id="CHEBI:456216"/>
        <dbReference type="EC" id="2.7.1.148"/>
    </reaction>
</comment>
<comment type="function">
    <text evidence="7">Catalyzes the phosphorylation of the position 2 hydroxy group of 4-diphosphocytidyl-2C-methyl-D-erythritol.</text>
</comment>
<evidence type="ECO:0000256" key="1">
    <source>
        <dbReference type="ARBA" id="ARBA00009684"/>
    </source>
</evidence>
<keyword evidence="4 7" id="KW-0547">Nucleotide-binding</keyword>
<gene>
    <name evidence="7" type="primary">ispE</name>
    <name evidence="11" type="ORF">KO353_00195</name>
</gene>
<dbReference type="GO" id="GO:0019288">
    <property type="term" value="P:isopentenyl diphosphate biosynthetic process, methylerythritol 4-phosphate pathway"/>
    <property type="evidence" value="ECO:0007669"/>
    <property type="project" value="UniProtKB-UniRule"/>
</dbReference>
<evidence type="ECO:0000256" key="3">
    <source>
        <dbReference type="ARBA" id="ARBA00017473"/>
    </source>
</evidence>
<feature type="active site" evidence="7">
    <location>
        <position position="161"/>
    </location>
</feature>
<dbReference type="EC" id="2.7.1.148" evidence="2 7"/>
<dbReference type="GO" id="GO:0050515">
    <property type="term" value="F:4-(cytidine 5'-diphospho)-2-C-methyl-D-erythritol kinase activity"/>
    <property type="evidence" value="ECO:0007669"/>
    <property type="project" value="UniProtKB-UniRule"/>
</dbReference>
<evidence type="ECO:0000256" key="7">
    <source>
        <dbReference type="HAMAP-Rule" id="MF_00061"/>
    </source>
</evidence>
<accession>A0A975U1N2</accession>
<comment type="pathway">
    <text evidence="7">Isoprenoid biosynthesis; isopentenyl diphosphate biosynthesis via DXP pathway; isopentenyl diphosphate from 1-deoxy-D-xylulose 5-phosphate: step 3/6.</text>
</comment>
<dbReference type="Pfam" id="PF08544">
    <property type="entry name" value="GHMP_kinases_C"/>
    <property type="match status" value="1"/>
</dbReference>
<dbReference type="Pfam" id="PF00288">
    <property type="entry name" value="GHMP_kinases_N"/>
    <property type="match status" value="1"/>
</dbReference>
<dbReference type="InterPro" id="IPR013750">
    <property type="entry name" value="GHMP_kinase_C_dom"/>
</dbReference>
<dbReference type="Proteomes" id="UP000694001">
    <property type="component" value="Chromosome"/>
</dbReference>
<evidence type="ECO:0000313" key="12">
    <source>
        <dbReference type="Proteomes" id="UP000694001"/>
    </source>
</evidence>
<dbReference type="PANTHER" id="PTHR43527">
    <property type="entry name" value="4-DIPHOSPHOCYTIDYL-2-C-METHYL-D-ERYTHRITOL KINASE, CHLOROPLASTIC"/>
    <property type="match status" value="1"/>
</dbReference>
<dbReference type="PIRSF" id="PIRSF010376">
    <property type="entry name" value="IspE"/>
    <property type="match status" value="1"/>
</dbReference>
<evidence type="ECO:0000259" key="10">
    <source>
        <dbReference type="Pfam" id="PF08544"/>
    </source>
</evidence>
<sequence length="316" mass="32604">MGFPCHPPRSRSRRPRPHRASRLPRHAEARVRAREQAPAKVNLFLHVTGRRADGYHLLDSLAVFASLADTLTASPAHALSLAVTGPFADRIGPGEENLVLRAARSLCPNGRGALIALEKRIPVAAGLGGGSSDAAAALRLLSRLWGVPVPSTDAAVRLGADVPVCLAAAPARMLGIGEVVAPAPPLPPGLGMVLANPGLTLATPEVFRARSGPFDAPAEPPPRFPDAAALAAWLRGTRNALEDAAVALCPPVADVLAACAALPGALIARMSGSGPTCFALFATVAEAEAAAASLARAEPHWFIWGGGLYRDRRGGL</sequence>
<evidence type="ECO:0000256" key="5">
    <source>
        <dbReference type="ARBA" id="ARBA00023229"/>
    </source>
</evidence>
<feature type="active site" evidence="7">
    <location>
        <position position="40"/>
    </location>
</feature>
<keyword evidence="5 7" id="KW-0414">Isoprene biosynthesis</keyword>
<reference evidence="11" key="1">
    <citation type="submission" date="2021-06" db="EMBL/GenBank/DDBJ databases">
        <title>Elioraea tepida, sp. nov., a moderately thermophilic aerobic anoxygenic phototrophic bacterium isolated from an alkaline siliceous hot spring mat community in Yellowstone National Park, WY, USA.</title>
        <authorList>
            <person name="Saini M.K."/>
            <person name="Yoshida S."/>
            <person name="Sebastian A."/>
            <person name="Hirose S."/>
            <person name="Hara E."/>
            <person name="Tamaki H."/>
            <person name="Soulier N.T."/>
            <person name="Albert I."/>
            <person name="Hanada S."/>
            <person name="Bryant D.A."/>
            <person name="Tank M."/>
        </authorList>
    </citation>
    <scope>NUCLEOTIDE SEQUENCE</scope>
    <source>
        <strain evidence="11">MS-P2</strain>
    </source>
</reference>
<feature type="region of interest" description="Disordered" evidence="8">
    <location>
        <begin position="1"/>
        <end position="32"/>
    </location>
</feature>
<dbReference type="KEGG" id="elio:KO353_00195"/>
<keyword evidence="7 11" id="KW-0418">Kinase</keyword>
<protein>
    <recommendedName>
        <fullName evidence="3 7">4-diphosphocytidyl-2-C-methyl-D-erythritol kinase</fullName>
        <shortName evidence="7">CMK</shortName>
        <ecNumber evidence="2 7">2.7.1.148</ecNumber>
    </recommendedName>
    <alternativeName>
        <fullName evidence="6 7">4-(cytidine-5'-diphospho)-2-C-methyl-D-erythritol kinase</fullName>
    </alternativeName>
</protein>
<proteinExistence type="inferred from homology"/>
<comment type="similarity">
    <text evidence="1 7">Belongs to the GHMP kinase family. IspE subfamily.</text>
</comment>
<evidence type="ECO:0000313" key="11">
    <source>
        <dbReference type="EMBL" id="QXM24751.1"/>
    </source>
</evidence>
<keyword evidence="12" id="KW-1185">Reference proteome</keyword>